<accession>A0A517P9E7</accession>
<dbReference type="AlphaFoldDB" id="A0A517P9E7"/>
<keyword evidence="1" id="KW-1015">Disulfide bond</keyword>
<feature type="compositionally biased region" description="Low complexity" evidence="3">
    <location>
        <begin position="44"/>
        <end position="61"/>
    </location>
</feature>
<name>A0A517P9E7_9PLAN</name>
<proteinExistence type="predicted"/>
<protein>
    <submittedName>
        <fullName evidence="5">Thioredoxin</fullName>
    </submittedName>
</protein>
<dbReference type="InterPro" id="IPR009003">
    <property type="entry name" value="Peptidase_S1_PA"/>
</dbReference>
<dbReference type="Pfam" id="PF00085">
    <property type="entry name" value="Thioredoxin"/>
    <property type="match status" value="1"/>
</dbReference>
<dbReference type="Gene3D" id="3.40.30.10">
    <property type="entry name" value="Glutaredoxin"/>
    <property type="match status" value="1"/>
</dbReference>
<reference evidence="5 6" key="1">
    <citation type="submission" date="2019-02" db="EMBL/GenBank/DDBJ databases">
        <title>Deep-cultivation of Planctomycetes and their phenomic and genomic characterization uncovers novel biology.</title>
        <authorList>
            <person name="Wiegand S."/>
            <person name="Jogler M."/>
            <person name="Boedeker C."/>
            <person name="Pinto D."/>
            <person name="Vollmers J."/>
            <person name="Rivas-Marin E."/>
            <person name="Kohn T."/>
            <person name="Peeters S.H."/>
            <person name="Heuer A."/>
            <person name="Rast P."/>
            <person name="Oberbeckmann S."/>
            <person name="Bunk B."/>
            <person name="Jeske O."/>
            <person name="Meyerdierks A."/>
            <person name="Storesund J.E."/>
            <person name="Kallscheuer N."/>
            <person name="Luecker S."/>
            <person name="Lage O.M."/>
            <person name="Pohl T."/>
            <person name="Merkel B.J."/>
            <person name="Hornburger P."/>
            <person name="Mueller R.-W."/>
            <person name="Bruemmer F."/>
            <person name="Labrenz M."/>
            <person name="Spormann A.M."/>
            <person name="Op den Camp H."/>
            <person name="Overmann J."/>
            <person name="Amann R."/>
            <person name="Jetten M.S.M."/>
            <person name="Mascher T."/>
            <person name="Medema M.H."/>
            <person name="Devos D.P."/>
            <person name="Kaster A.-K."/>
            <person name="Ovreas L."/>
            <person name="Rohde M."/>
            <person name="Galperin M.Y."/>
            <person name="Jogler C."/>
        </authorList>
    </citation>
    <scope>NUCLEOTIDE SEQUENCE [LARGE SCALE GENOMIC DNA]</scope>
    <source>
        <strain evidence="5 6">CA12</strain>
    </source>
</reference>
<keyword evidence="2" id="KW-0676">Redox-active center</keyword>
<feature type="domain" description="Thioredoxin" evidence="4">
    <location>
        <begin position="39"/>
        <end position="178"/>
    </location>
</feature>
<dbReference type="PANTHER" id="PTHR46115">
    <property type="entry name" value="THIOREDOXIN-LIKE PROTEIN 1"/>
    <property type="match status" value="1"/>
</dbReference>
<dbReference type="CDD" id="cd02947">
    <property type="entry name" value="TRX_family"/>
    <property type="match status" value="1"/>
</dbReference>
<feature type="compositionally biased region" description="Basic and acidic residues" evidence="3">
    <location>
        <begin position="223"/>
        <end position="248"/>
    </location>
</feature>
<dbReference type="InterPro" id="IPR013766">
    <property type="entry name" value="Thioredoxin_domain"/>
</dbReference>
<evidence type="ECO:0000256" key="3">
    <source>
        <dbReference type="SAM" id="MobiDB-lite"/>
    </source>
</evidence>
<evidence type="ECO:0000313" key="6">
    <source>
        <dbReference type="Proteomes" id="UP000318741"/>
    </source>
</evidence>
<feature type="region of interest" description="Disordered" evidence="3">
    <location>
        <begin position="477"/>
        <end position="525"/>
    </location>
</feature>
<dbReference type="InterPro" id="IPR017937">
    <property type="entry name" value="Thioredoxin_CS"/>
</dbReference>
<dbReference type="PROSITE" id="PS51352">
    <property type="entry name" value="THIOREDOXIN_2"/>
    <property type="match status" value="1"/>
</dbReference>
<dbReference type="SUPFAM" id="SSF52833">
    <property type="entry name" value="Thioredoxin-like"/>
    <property type="match status" value="1"/>
</dbReference>
<dbReference type="Pfam" id="PF13365">
    <property type="entry name" value="Trypsin_2"/>
    <property type="match status" value="1"/>
</dbReference>
<organism evidence="5 6">
    <name type="scientific">Alienimonas californiensis</name>
    <dbReference type="NCBI Taxonomy" id="2527989"/>
    <lineage>
        <taxon>Bacteria</taxon>
        <taxon>Pseudomonadati</taxon>
        <taxon>Planctomycetota</taxon>
        <taxon>Planctomycetia</taxon>
        <taxon>Planctomycetales</taxon>
        <taxon>Planctomycetaceae</taxon>
        <taxon>Alienimonas</taxon>
    </lineage>
</organism>
<evidence type="ECO:0000259" key="4">
    <source>
        <dbReference type="PROSITE" id="PS51352"/>
    </source>
</evidence>
<feature type="compositionally biased region" description="Low complexity" evidence="3">
    <location>
        <begin position="260"/>
        <end position="275"/>
    </location>
</feature>
<evidence type="ECO:0000256" key="1">
    <source>
        <dbReference type="ARBA" id="ARBA00023157"/>
    </source>
</evidence>
<evidence type="ECO:0000256" key="2">
    <source>
        <dbReference type="ARBA" id="ARBA00023284"/>
    </source>
</evidence>
<feature type="compositionally biased region" description="Low complexity" evidence="3">
    <location>
        <begin position="506"/>
        <end position="518"/>
    </location>
</feature>
<gene>
    <name evidence="5" type="primary">trxA_2</name>
    <name evidence="5" type="ORF">CA12_21010</name>
</gene>
<feature type="compositionally biased region" description="Basic and acidic residues" evidence="3">
    <location>
        <begin position="185"/>
        <end position="205"/>
    </location>
</feature>
<dbReference type="InterPro" id="IPR036249">
    <property type="entry name" value="Thioredoxin-like_sf"/>
</dbReference>
<dbReference type="EMBL" id="CP036265">
    <property type="protein sequence ID" value="QDT16003.1"/>
    <property type="molecule type" value="Genomic_DNA"/>
</dbReference>
<dbReference type="PROSITE" id="PS00194">
    <property type="entry name" value="THIOREDOXIN_1"/>
    <property type="match status" value="1"/>
</dbReference>
<dbReference type="Gene3D" id="2.40.10.120">
    <property type="match status" value="1"/>
</dbReference>
<feature type="region of interest" description="Disordered" evidence="3">
    <location>
        <begin position="1"/>
        <end position="22"/>
    </location>
</feature>
<feature type="region of interest" description="Disordered" evidence="3">
    <location>
        <begin position="184"/>
        <end position="292"/>
    </location>
</feature>
<keyword evidence="6" id="KW-1185">Reference proteome</keyword>
<sequence length="678" mass="69766">MFDRTTVSAPRPHAGATPAGVKSRRGARAVPLFVAAAALSLASAGPPADAGPDPLAADQAATPEQPVVPNRLSHPERTAAFAGQGEGDVKLIWFTMTNCGPCQTIRPFIERMHADGLPIFKVDLNSRPDLAQRFGVNSAPTFLLEVNGEEVHRSSGVPGGDGYGVAQRLRTRLTSAMTANAAEIARAERSRQPERLPETPRRPAEPSDVPLQLTGGREQGAAESDRGLFDWLKFKKSQEESDGPKTIDDPFADADPSGFASADEPGAAPAAPSGGYERTAAVDAPPVSPERDPMKTVARIQVFDDAGLNYGSGTVIASRPGRAIVLTCGHIFRSHQPGGRIEVETFADGAPHAWPATLIGFDEKSDVGLLAVQCPTTVPASALAPPGVFPGDKVVSVGCDGGKEPTRQGHRVQRVPACVGPKNFSCTGQPQLGRSGGGCFDGAGRLMGVVWSRSEDPPEGIYTAIEPINALLDQHGLTALKPPPAGSTPGEAPAASPESGFDSPGAAAAAPQFAGAEAVDAEDGAATDNPAAEVWMDALFEEGAPTAAPARTAAVDPSAAAARPAATRESSAAVADVLGAAGGSEITCIIRPLGPEGGPTRIVVINQATQRTLALLQGDAAGGAVETSLYQPTAAQAASAPEAPVAPLRLGNGIVRTHGDAPASFCRPVVCRPRRIRR</sequence>
<dbReference type="KEGG" id="acaf:CA12_21010"/>
<evidence type="ECO:0000313" key="5">
    <source>
        <dbReference type="EMBL" id="QDT16003.1"/>
    </source>
</evidence>
<dbReference type="SUPFAM" id="SSF50494">
    <property type="entry name" value="Trypsin-like serine proteases"/>
    <property type="match status" value="1"/>
</dbReference>
<dbReference type="Proteomes" id="UP000318741">
    <property type="component" value="Chromosome"/>
</dbReference>
<feature type="region of interest" description="Disordered" evidence="3">
    <location>
        <begin position="44"/>
        <end position="72"/>
    </location>
</feature>